<reference evidence="1 2" key="1">
    <citation type="submission" date="2021-06" db="EMBL/GenBank/DDBJ databases">
        <title>Caerostris darwini draft genome.</title>
        <authorList>
            <person name="Kono N."/>
            <person name="Arakawa K."/>
        </authorList>
    </citation>
    <scope>NUCLEOTIDE SEQUENCE [LARGE SCALE GENOMIC DNA]</scope>
</reference>
<dbReference type="AlphaFoldDB" id="A0AAV4ULG4"/>
<comment type="caution">
    <text evidence="1">The sequence shown here is derived from an EMBL/GenBank/DDBJ whole genome shotgun (WGS) entry which is preliminary data.</text>
</comment>
<keyword evidence="2" id="KW-1185">Reference proteome</keyword>
<dbReference type="EMBL" id="BPLQ01011499">
    <property type="protein sequence ID" value="GIY58429.1"/>
    <property type="molecule type" value="Genomic_DNA"/>
</dbReference>
<name>A0AAV4ULG4_9ARAC</name>
<dbReference type="Proteomes" id="UP001054837">
    <property type="component" value="Unassembled WGS sequence"/>
</dbReference>
<evidence type="ECO:0000313" key="1">
    <source>
        <dbReference type="EMBL" id="GIY58429.1"/>
    </source>
</evidence>
<gene>
    <name evidence="1" type="ORF">CDAR_613141</name>
</gene>
<evidence type="ECO:0000313" key="2">
    <source>
        <dbReference type="Proteomes" id="UP001054837"/>
    </source>
</evidence>
<protein>
    <submittedName>
        <fullName evidence="1">Uncharacterized protein</fullName>
    </submittedName>
</protein>
<accession>A0AAV4ULG4</accession>
<organism evidence="1 2">
    <name type="scientific">Caerostris darwini</name>
    <dbReference type="NCBI Taxonomy" id="1538125"/>
    <lineage>
        <taxon>Eukaryota</taxon>
        <taxon>Metazoa</taxon>
        <taxon>Ecdysozoa</taxon>
        <taxon>Arthropoda</taxon>
        <taxon>Chelicerata</taxon>
        <taxon>Arachnida</taxon>
        <taxon>Araneae</taxon>
        <taxon>Araneomorphae</taxon>
        <taxon>Entelegynae</taxon>
        <taxon>Araneoidea</taxon>
        <taxon>Araneidae</taxon>
        <taxon>Caerostris</taxon>
    </lineage>
</organism>
<proteinExistence type="predicted"/>
<sequence length="175" mass="19582">MWNFPCQNWLSFRSSPTLKSIIGLCHQSRGAQKAKSVAPGQGDFQRNGTAHLLHWFDRGSPVLPLKILDRQPRLSPICGTTMSEVMLVKWLTGVYQKRMKEGVQCATVTWGGSECGAGLRNARKTHPQTTLSRVDALSEHSGAILMQRRRGVTALRCRRNSSAPHFTRAQLFCYT</sequence>